<name>G8UQZ5_TANFA</name>
<evidence type="ECO:0000313" key="2">
    <source>
        <dbReference type="Proteomes" id="UP000005436"/>
    </source>
</evidence>
<dbReference type="HOGENOM" id="CLU_3349697_0_0_10"/>
<evidence type="ECO:0000313" key="1">
    <source>
        <dbReference type="EMBL" id="AEW22414.1"/>
    </source>
</evidence>
<accession>G8UQZ5</accession>
<sequence length="37" mass="4383">MIWNLKCLTGRLSYWHAVEPDNAYVIRLLKALKELSH</sequence>
<proteinExistence type="predicted"/>
<keyword evidence="2" id="KW-1185">Reference proteome</keyword>
<gene>
    <name evidence="1" type="ordered locus">BFO_3123</name>
</gene>
<dbReference type="KEGG" id="tfo:BFO_3123"/>
<dbReference type="AlphaFoldDB" id="G8UQZ5"/>
<dbReference type="Proteomes" id="UP000005436">
    <property type="component" value="Chromosome"/>
</dbReference>
<organism evidence="1 2">
    <name type="scientific">Tannerella forsythia (strain ATCC 43037 / JCM 10827 / CCUG 21028 A / KCTC 5666 / FDC 338)</name>
    <name type="common">Bacteroides forsythus</name>
    <dbReference type="NCBI Taxonomy" id="203275"/>
    <lineage>
        <taxon>Bacteria</taxon>
        <taxon>Pseudomonadati</taxon>
        <taxon>Bacteroidota</taxon>
        <taxon>Bacteroidia</taxon>
        <taxon>Bacteroidales</taxon>
        <taxon>Tannerellaceae</taxon>
        <taxon>Tannerella</taxon>
    </lineage>
</organism>
<dbReference type="PATRIC" id="fig|203275.8.peg.2696"/>
<reference evidence="2" key="1">
    <citation type="submission" date="2011-12" db="EMBL/GenBank/DDBJ databases">
        <title>Complete sequence of Tannerella forsythia ATCC 43037.</title>
        <authorList>
            <person name="Dewhirst F."/>
            <person name="Tanner A."/>
            <person name="Izard J."/>
            <person name="Brinkac L."/>
            <person name="Durkin A.S."/>
            <person name="Hostetler J."/>
            <person name="Shetty J."/>
            <person name="Torralba M."/>
            <person name="Gill S."/>
            <person name="Nelson K."/>
        </authorList>
    </citation>
    <scope>NUCLEOTIDE SEQUENCE [LARGE SCALE GENOMIC DNA]</scope>
    <source>
        <strain evidence="2">ATCC 43037 / JCM 10827 / CCUG 33226 / KCTC 5666 / FDC 338</strain>
    </source>
</reference>
<dbReference type="EMBL" id="CP003191">
    <property type="protein sequence ID" value="AEW22414.1"/>
    <property type="molecule type" value="Genomic_DNA"/>
</dbReference>
<protein>
    <submittedName>
        <fullName evidence="1">Uncharacterized protein</fullName>
    </submittedName>
</protein>